<keyword evidence="3" id="KW-0206">Cytoskeleton</keyword>
<evidence type="ECO:0000313" key="7">
    <source>
        <dbReference type="Proteomes" id="UP001391051"/>
    </source>
</evidence>
<dbReference type="SUPFAM" id="SSF51161">
    <property type="entry name" value="Trimeric LpxA-like enzymes"/>
    <property type="match status" value="1"/>
</dbReference>
<protein>
    <recommendedName>
        <fullName evidence="5">Dynactin subunit 5</fullName>
    </recommendedName>
</protein>
<dbReference type="GeneID" id="92080619"/>
<dbReference type="InterPro" id="IPR011004">
    <property type="entry name" value="Trimer_LpxA-like_sf"/>
</dbReference>
<dbReference type="Pfam" id="PF21711">
    <property type="entry name" value="DCTN5"/>
    <property type="match status" value="1"/>
</dbReference>
<organism evidence="6 7">
    <name type="scientific">Apiospora aurea</name>
    <dbReference type="NCBI Taxonomy" id="335848"/>
    <lineage>
        <taxon>Eukaryota</taxon>
        <taxon>Fungi</taxon>
        <taxon>Dikarya</taxon>
        <taxon>Ascomycota</taxon>
        <taxon>Pezizomycotina</taxon>
        <taxon>Sordariomycetes</taxon>
        <taxon>Xylariomycetidae</taxon>
        <taxon>Amphisphaeriales</taxon>
        <taxon>Apiosporaceae</taxon>
        <taxon>Apiospora</taxon>
    </lineage>
</organism>
<proteinExistence type="inferred from homology"/>
<dbReference type="RefSeq" id="XP_066697048.1">
    <property type="nucleotide sequence ID" value="XM_066847557.1"/>
</dbReference>
<keyword evidence="2" id="KW-0963">Cytoplasm</keyword>
<evidence type="ECO:0000256" key="5">
    <source>
        <dbReference type="ARBA" id="ARBA00034865"/>
    </source>
</evidence>
<dbReference type="Proteomes" id="UP001391051">
    <property type="component" value="Unassembled WGS sequence"/>
</dbReference>
<dbReference type="Gene3D" id="2.160.10.10">
    <property type="entry name" value="Hexapeptide repeat proteins"/>
    <property type="match status" value="1"/>
</dbReference>
<name>A0ABR1Q4S9_9PEZI</name>
<evidence type="ECO:0000256" key="4">
    <source>
        <dbReference type="ARBA" id="ARBA00034706"/>
    </source>
</evidence>
<dbReference type="PANTHER" id="PTHR46126">
    <property type="entry name" value="DYNACTIN SUBUNIT 5"/>
    <property type="match status" value="1"/>
</dbReference>
<dbReference type="PANTHER" id="PTHR46126:SF1">
    <property type="entry name" value="DYNACTIN SUBUNIT 5"/>
    <property type="match status" value="1"/>
</dbReference>
<evidence type="ECO:0000313" key="6">
    <source>
        <dbReference type="EMBL" id="KAK7947014.1"/>
    </source>
</evidence>
<comment type="subcellular location">
    <subcellularLocation>
        <location evidence="1">Cytoplasm</location>
        <location evidence="1">Cytoskeleton</location>
    </subcellularLocation>
</comment>
<dbReference type="EMBL" id="JAQQWE010000007">
    <property type="protein sequence ID" value="KAK7947014.1"/>
    <property type="molecule type" value="Genomic_DNA"/>
</dbReference>
<evidence type="ECO:0000256" key="2">
    <source>
        <dbReference type="ARBA" id="ARBA00022490"/>
    </source>
</evidence>
<dbReference type="CDD" id="cd03359">
    <property type="entry name" value="LbH_Dynactin_5"/>
    <property type="match status" value="1"/>
</dbReference>
<gene>
    <name evidence="6" type="ORF">PG986_011335</name>
</gene>
<evidence type="ECO:0000256" key="3">
    <source>
        <dbReference type="ARBA" id="ARBA00023212"/>
    </source>
</evidence>
<sequence>MPDFTDPAVFPSFYELPSDAEIASAPPEGVEAAAWWMLAQVKVNMTLTKPTLIVTDRRGLDFAVTFEDPSMDLKGYKKGYTMVVPRAQRTDREEGKKAVMRIEARDCKSVQLQLPFRKPIASWLRKLVTKMSSRKQVKGEYIETDTGNKVSRKANLIGTQHIMLGGKTVIMAEAMVRGDLTRTVSAQGSSGAAPQSNTSIFIGRYCFLSRGCCLRPPGRIYKGAFTYMPLRIGDHVFVGENSVVQAATIGSHVHIAANAVVGEFAIVKDYVRILEGTVVPANMVIPSFSVVAGQPGRVIGEVPEGGHEQFEMREMYKTVGNNIPPPAAPAQLPV</sequence>
<comment type="similarity">
    <text evidence="4">Belongs to the dynactin subunits 5/6 family. Dynactin subunit 5 subfamily.</text>
</comment>
<accession>A0ABR1Q4S9</accession>
<comment type="caution">
    <text evidence="6">The sequence shown here is derived from an EMBL/GenBank/DDBJ whole genome shotgun (WGS) entry which is preliminary data.</text>
</comment>
<reference evidence="6 7" key="1">
    <citation type="submission" date="2023-01" db="EMBL/GenBank/DDBJ databases">
        <title>Analysis of 21 Apiospora genomes using comparative genomics revels a genus with tremendous synthesis potential of carbohydrate active enzymes and secondary metabolites.</title>
        <authorList>
            <person name="Sorensen T."/>
        </authorList>
    </citation>
    <scope>NUCLEOTIDE SEQUENCE [LARGE SCALE GENOMIC DNA]</scope>
    <source>
        <strain evidence="6 7">CBS 24483</strain>
    </source>
</reference>
<evidence type="ECO:0000256" key="1">
    <source>
        <dbReference type="ARBA" id="ARBA00004245"/>
    </source>
</evidence>
<keyword evidence="7" id="KW-1185">Reference proteome</keyword>
<dbReference type="InterPro" id="IPR047125">
    <property type="entry name" value="DCTN5"/>
</dbReference>